<evidence type="ECO:0000256" key="1">
    <source>
        <dbReference type="SAM" id="MobiDB-lite"/>
    </source>
</evidence>
<proteinExistence type="predicted"/>
<protein>
    <submittedName>
        <fullName evidence="2">Uncharacterized protein</fullName>
    </submittedName>
</protein>
<feature type="compositionally biased region" description="Basic and acidic residues" evidence="1">
    <location>
        <begin position="52"/>
        <end position="61"/>
    </location>
</feature>
<accession>A0A0B7B1K3</accession>
<reference evidence="2" key="1">
    <citation type="submission" date="2014-12" db="EMBL/GenBank/DDBJ databases">
        <title>Insight into the proteome of Arion vulgaris.</title>
        <authorList>
            <person name="Aradska J."/>
            <person name="Bulat T."/>
            <person name="Smidak R."/>
            <person name="Sarate P."/>
            <person name="Gangsoo J."/>
            <person name="Sialana F."/>
            <person name="Bilban M."/>
            <person name="Lubec G."/>
        </authorList>
    </citation>
    <scope>NUCLEOTIDE SEQUENCE</scope>
    <source>
        <tissue evidence="2">Skin</tissue>
    </source>
</reference>
<name>A0A0B7B1K3_9EUPU</name>
<evidence type="ECO:0000313" key="2">
    <source>
        <dbReference type="EMBL" id="CEK86757.1"/>
    </source>
</evidence>
<gene>
    <name evidence="2" type="primary">ORF155543</name>
</gene>
<dbReference type="AlphaFoldDB" id="A0A0B7B1K3"/>
<feature type="region of interest" description="Disordered" evidence="1">
    <location>
        <begin position="52"/>
        <end position="87"/>
    </location>
</feature>
<dbReference type="EMBL" id="HACG01039892">
    <property type="protein sequence ID" value="CEK86757.1"/>
    <property type="molecule type" value="Transcribed_RNA"/>
</dbReference>
<organism evidence="2">
    <name type="scientific">Arion vulgaris</name>
    <dbReference type="NCBI Taxonomy" id="1028688"/>
    <lineage>
        <taxon>Eukaryota</taxon>
        <taxon>Metazoa</taxon>
        <taxon>Spiralia</taxon>
        <taxon>Lophotrochozoa</taxon>
        <taxon>Mollusca</taxon>
        <taxon>Gastropoda</taxon>
        <taxon>Heterobranchia</taxon>
        <taxon>Euthyneura</taxon>
        <taxon>Panpulmonata</taxon>
        <taxon>Eupulmonata</taxon>
        <taxon>Stylommatophora</taxon>
        <taxon>Helicina</taxon>
        <taxon>Arionoidea</taxon>
        <taxon>Arionidae</taxon>
        <taxon>Arion</taxon>
    </lineage>
</organism>
<feature type="compositionally biased region" description="Polar residues" evidence="1">
    <location>
        <begin position="63"/>
        <end position="87"/>
    </location>
</feature>
<sequence length="87" mass="9724">MGKLGAQTILSVYTLLVLRYLTKDGHRLSELERICLCPIRLMKHADIINPLRERGRVHDSSDSGESTTLNRLQEFQEGSGNTLAGDN</sequence>